<sequence length="203" mass="23727">MKARILIEELTQKNIETFSTNDLRRLFPKDSNNVTTIISRMVKNGIVIPVCRGRYRLKQTDIEVEKLAQNIYYPSYISFESALSKYGIINQGTYLTTLATTRHSKKITIDNIECIFRTIKPKLYFGFNLINGIYIAEAEKAVLDTLYFIYLGKLKISFTDWYLKDLDITKLKKYANRFDKSFLDYIQKTAFPIVNANFPVRKK</sequence>
<proteinExistence type="predicted"/>
<organism evidence="1 2">
    <name type="scientific">Candidatus Shapirobacteria bacterium CG11_big_fil_rev_8_21_14_0_20_40_12</name>
    <dbReference type="NCBI Taxonomy" id="1974889"/>
    <lineage>
        <taxon>Bacteria</taxon>
        <taxon>Candidatus Shapironibacteriota</taxon>
    </lineage>
</organism>
<comment type="caution">
    <text evidence="1">The sequence shown here is derived from an EMBL/GenBank/DDBJ whole genome shotgun (WGS) entry which is preliminary data.</text>
</comment>
<dbReference type="Proteomes" id="UP000231371">
    <property type="component" value="Unassembled WGS sequence"/>
</dbReference>
<dbReference type="AlphaFoldDB" id="A0A2H0KFB8"/>
<evidence type="ECO:0008006" key="3">
    <source>
        <dbReference type="Google" id="ProtNLM"/>
    </source>
</evidence>
<accession>A0A2H0KFB8</accession>
<evidence type="ECO:0000313" key="1">
    <source>
        <dbReference type="EMBL" id="PIQ69950.1"/>
    </source>
</evidence>
<name>A0A2H0KFB8_9BACT</name>
<protein>
    <recommendedName>
        <fullName evidence="3">Transcriptional regulator</fullName>
    </recommendedName>
</protein>
<gene>
    <name evidence="1" type="ORF">COV89_03230</name>
</gene>
<dbReference type="EMBL" id="PCVI01000050">
    <property type="protein sequence ID" value="PIQ69950.1"/>
    <property type="molecule type" value="Genomic_DNA"/>
</dbReference>
<evidence type="ECO:0000313" key="2">
    <source>
        <dbReference type="Proteomes" id="UP000231371"/>
    </source>
</evidence>
<reference evidence="1 2" key="1">
    <citation type="submission" date="2017-09" db="EMBL/GenBank/DDBJ databases">
        <title>Depth-based differentiation of microbial function through sediment-hosted aquifers and enrichment of novel symbionts in the deep terrestrial subsurface.</title>
        <authorList>
            <person name="Probst A.J."/>
            <person name="Ladd B."/>
            <person name="Jarett J.K."/>
            <person name="Geller-Mcgrath D.E."/>
            <person name="Sieber C.M."/>
            <person name="Emerson J.B."/>
            <person name="Anantharaman K."/>
            <person name="Thomas B.C."/>
            <person name="Malmstrom R."/>
            <person name="Stieglmeier M."/>
            <person name="Klingl A."/>
            <person name="Woyke T."/>
            <person name="Ryan C.M."/>
            <person name="Banfield J.F."/>
        </authorList>
    </citation>
    <scope>NUCLEOTIDE SEQUENCE [LARGE SCALE GENOMIC DNA]</scope>
    <source>
        <strain evidence="1">CG11_big_fil_rev_8_21_14_0_20_40_12</strain>
    </source>
</reference>